<evidence type="ECO:0000256" key="1">
    <source>
        <dbReference type="SAM" id="MobiDB-lite"/>
    </source>
</evidence>
<reference evidence="2" key="1">
    <citation type="submission" date="2021-02" db="EMBL/GenBank/DDBJ databases">
        <authorList>
            <person name="Nowell W R."/>
        </authorList>
    </citation>
    <scope>NUCLEOTIDE SEQUENCE</scope>
</reference>
<name>A0A8S3GWN6_9BILA</name>
<feature type="compositionally biased region" description="Polar residues" evidence="1">
    <location>
        <begin position="83"/>
        <end position="94"/>
    </location>
</feature>
<feature type="region of interest" description="Disordered" evidence="1">
    <location>
        <begin position="83"/>
        <end position="107"/>
    </location>
</feature>
<protein>
    <submittedName>
        <fullName evidence="2">Uncharacterized protein</fullName>
    </submittedName>
</protein>
<comment type="caution">
    <text evidence="2">The sequence shown here is derived from an EMBL/GenBank/DDBJ whole genome shotgun (WGS) entry which is preliminary data.</text>
</comment>
<evidence type="ECO:0000313" key="2">
    <source>
        <dbReference type="EMBL" id="CAF5172493.1"/>
    </source>
</evidence>
<proteinExistence type="predicted"/>
<dbReference type="AlphaFoldDB" id="A0A8S3GWN6"/>
<gene>
    <name evidence="2" type="ORF">SMN809_LOCUS66194</name>
</gene>
<sequence>MLSCWQYIPEDRINFSDLHSHLNEIIMDENKEQPSIWFSNETSSTTARNVLDCVLSHIEPPTSISLEGSDNGECRSSTSGCFSSMTESISPSNQHNHHHHHHHHPKEMIPSYQLRLIDDTTSNDFADDDDHSDI</sequence>
<dbReference type="Proteomes" id="UP000676336">
    <property type="component" value="Unassembled WGS sequence"/>
</dbReference>
<accession>A0A8S3GWN6</accession>
<dbReference type="EMBL" id="CAJOBI010312861">
    <property type="protein sequence ID" value="CAF5172493.1"/>
    <property type="molecule type" value="Genomic_DNA"/>
</dbReference>
<organism evidence="2 3">
    <name type="scientific">Rotaria magnacalcarata</name>
    <dbReference type="NCBI Taxonomy" id="392030"/>
    <lineage>
        <taxon>Eukaryota</taxon>
        <taxon>Metazoa</taxon>
        <taxon>Spiralia</taxon>
        <taxon>Gnathifera</taxon>
        <taxon>Rotifera</taxon>
        <taxon>Eurotatoria</taxon>
        <taxon>Bdelloidea</taxon>
        <taxon>Philodinida</taxon>
        <taxon>Philodinidae</taxon>
        <taxon>Rotaria</taxon>
    </lineage>
</organism>
<feature type="non-terminal residue" evidence="2">
    <location>
        <position position="1"/>
    </location>
</feature>
<evidence type="ECO:0000313" key="3">
    <source>
        <dbReference type="Proteomes" id="UP000676336"/>
    </source>
</evidence>
<feature type="compositionally biased region" description="Basic residues" evidence="1">
    <location>
        <begin position="95"/>
        <end position="105"/>
    </location>
</feature>